<name>A0AAE3KMW1_9CYAN</name>
<accession>A0AAE3KMW1</accession>
<dbReference type="AlphaFoldDB" id="A0AAE3KMW1"/>
<gene>
    <name evidence="1" type="ORF">NJ959_12085</name>
</gene>
<evidence type="ECO:0008006" key="3">
    <source>
        <dbReference type="Google" id="ProtNLM"/>
    </source>
</evidence>
<dbReference type="SUPFAM" id="SSF52540">
    <property type="entry name" value="P-loop containing nucleoside triphosphate hydrolases"/>
    <property type="match status" value="1"/>
</dbReference>
<comment type="caution">
    <text evidence="1">The sequence shown here is derived from an EMBL/GenBank/DDBJ whole genome shotgun (WGS) entry which is preliminary data.</text>
</comment>
<dbReference type="Gene3D" id="3.40.50.300">
    <property type="entry name" value="P-loop containing nucleotide triphosphate hydrolases"/>
    <property type="match status" value="1"/>
</dbReference>
<evidence type="ECO:0000313" key="1">
    <source>
        <dbReference type="EMBL" id="MCP2729196.1"/>
    </source>
</evidence>
<sequence>MLTRSQAIDNIIGQRQPLVKKIASVEVKLNLLADILRIINKRREDLQQQIKEPDITSHLANLDLNSLQLKITTQLAQLCQLRQRLSRHNLTIGVVGVVGQGKSTFLQSLSGVTMSVIPILKGGACTAVINTLYHHPEETSAEVVIHSEQTFIEEVIKPYYQLLGLGNPPQTLNEFAKYLPEFTGTDPSQISIYKYLKEDYHKNLPEYRHLLKSGEPRQLPRIPKERIYQYICQRRFPLGDLISFEHLVVRDVKIFCPFTYPDLAKIALVDSPGLGENTPAKEELTRLGEEVDVVIFIRKPDPLCVGWEKRDLDLYKTATEALHNIENRSFMILNAMASEDNLEACQKHQTTIREHQINVVRCEIVNCSNPKQTNGFFNLVLSYLANNITYLDKQHARAYQRQINQLQISINTELENARRDWSSGAVVNDSNDMKKFLPLFNKLWSSLTWRLDELLTHLDRVKMDRREEELFRQQVELIIKTCKNDSVVPNNYPINQIINRRFEEGDWQSTYAKYLYEIRQRLTRHLKGIDKVLSKYVEGAKTQVTDVLVKEGNLGGLTEVRGSEFIKIIVDLLPDNLKRLKKAFKNLSDFDLSYRVHFHYRIRPYLDNLNPTRTNLQLSQSTSTESRELKAKEILSYLEVLQDEAVFKCQQVLEEFSSEPTHAVFAEIEEFVDRVLRTKDMKNEWQVFIFQERAKIWPFEFGVNQEGNDRQQWLQLVDKAVAANQLKDMQFLN</sequence>
<dbReference type="RefSeq" id="WP_254011982.1">
    <property type="nucleotide sequence ID" value="NZ_JAMZMM010000099.1"/>
</dbReference>
<dbReference type="Proteomes" id="UP001204953">
    <property type="component" value="Unassembled WGS sequence"/>
</dbReference>
<evidence type="ECO:0000313" key="2">
    <source>
        <dbReference type="Proteomes" id="UP001204953"/>
    </source>
</evidence>
<dbReference type="EMBL" id="JAMZMM010000099">
    <property type="protein sequence ID" value="MCP2729196.1"/>
    <property type="molecule type" value="Genomic_DNA"/>
</dbReference>
<proteinExistence type="predicted"/>
<keyword evidence="2" id="KW-1185">Reference proteome</keyword>
<dbReference type="InterPro" id="IPR027417">
    <property type="entry name" value="P-loop_NTPase"/>
</dbReference>
<organism evidence="1 2">
    <name type="scientific">Limnofasciculus baicalensis BBK-W-15</name>
    <dbReference type="NCBI Taxonomy" id="2699891"/>
    <lineage>
        <taxon>Bacteria</taxon>
        <taxon>Bacillati</taxon>
        <taxon>Cyanobacteriota</taxon>
        <taxon>Cyanophyceae</taxon>
        <taxon>Coleofasciculales</taxon>
        <taxon>Coleofasciculaceae</taxon>
        <taxon>Limnofasciculus</taxon>
        <taxon>Limnofasciculus baicalensis</taxon>
    </lineage>
</organism>
<protein>
    <recommendedName>
        <fullName evidence="3">Dynamin family protein</fullName>
    </recommendedName>
</protein>
<reference evidence="1" key="1">
    <citation type="submission" date="2022-06" db="EMBL/GenBank/DDBJ databases">
        <title>New cyanobacteria of genus Symplocastrum in benthos of Lake Baikal.</title>
        <authorList>
            <person name="Sorokovikova E."/>
            <person name="Tikhonova I."/>
            <person name="Krasnopeev A."/>
            <person name="Evseev P."/>
            <person name="Gladkikh A."/>
            <person name="Belykh O."/>
        </authorList>
    </citation>
    <scope>NUCLEOTIDE SEQUENCE</scope>
    <source>
        <strain evidence="1">BBK-W-15</strain>
    </source>
</reference>